<sequence>DTSSDEIVGHEFVYPLVHDLLAENDDERQRAYILSFKITNHILTHDWYLIGENHTHTTWGVWNPRQINNDSFYQETRGLNSLQILAFLLQTYAYSGDERFLNGANLLVKSYQYDINLINQKTIAVCDNSFSDDELAYLS</sequence>
<comment type="caution">
    <text evidence="1">The sequence shown here is derived from an EMBL/GenBank/DDBJ whole genome shotgun (WGS) entry which is preliminary data.</text>
</comment>
<dbReference type="Proteomes" id="UP000663874">
    <property type="component" value="Unassembled WGS sequence"/>
</dbReference>
<dbReference type="EMBL" id="CAJOBE010066271">
    <property type="protein sequence ID" value="CAF4402286.1"/>
    <property type="molecule type" value="Genomic_DNA"/>
</dbReference>
<dbReference type="AlphaFoldDB" id="A0A820PFL2"/>
<reference evidence="1" key="1">
    <citation type="submission" date="2021-02" db="EMBL/GenBank/DDBJ databases">
        <authorList>
            <person name="Nowell W R."/>
        </authorList>
    </citation>
    <scope>NUCLEOTIDE SEQUENCE</scope>
</reference>
<evidence type="ECO:0000313" key="2">
    <source>
        <dbReference type="Proteomes" id="UP000663874"/>
    </source>
</evidence>
<name>A0A820PFL2_9BILA</name>
<protein>
    <submittedName>
        <fullName evidence="1">Uncharacterized protein</fullName>
    </submittedName>
</protein>
<organism evidence="1 2">
    <name type="scientific">Rotaria sordida</name>
    <dbReference type="NCBI Taxonomy" id="392033"/>
    <lineage>
        <taxon>Eukaryota</taxon>
        <taxon>Metazoa</taxon>
        <taxon>Spiralia</taxon>
        <taxon>Gnathifera</taxon>
        <taxon>Rotifera</taxon>
        <taxon>Eurotatoria</taxon>
        <taxon>Bdelloidea</taxon>
        <taxon>Philodinida</taxon>
        <taxon>Philodinidae</taxon>
        <taxon>Rotaria</taxon>
    </lineage>
</organism>
<gene>
    <name evidence="1" type="ORF">FNK824_LOCUS43997</name>
</gene>
<proteinExistence type="predicted"/>
<feature type="non-terminal residue" evidence="1">
    <location>
        <position position="139"/>
    </location>
</feature>
<accession>A0A820PFL2</accession>
<evidence type="ECO:0000313" key="1">
    <source>
        <dbReference type="EMBL" id="CAF4402286.1"/>
    </source>
</evidence>
<feature type="non-terminal residue" evidence="1">
    <location>
        <position position="1"/>
    </location>
</feature>